<dbReference type="AlphaFoldDB" id="A0A8J3GZI1"/>
<keyword evidence="5" id="KW-1185">Reference proteome</keyword>
<dbReference type="InterPro" id="IPR011419">
    <property type="entry name" value="ATP12_ATP_synth-F1-assembly"/>
</dbReference>
<accession>A0A8J3GZI1</accession>
<evidence type="ECO:0000313" key="4">
    <source>
        <dbReference type="EMBL" id="GHF63222.1"/>
    </source>
</evidence>
<dbReference type="Gene3D" id="3.30.2180.10">
    <property type="entry name" value="ATP12-like"/>
    <property type="match status" value="1"/>
</dbReference>
<reference evidence="4" key="1">
    <citation type="journal article" date="2014" name="Int. J. Syst. Evol. Microbiol.">
        <title>Complete genome sequence of Corynebacterium casei LMG S-19264T (=DSM 44701T), isolated from a smear-ripened cheese.</title>
        <authorList>
            <consortium name="US DOE Joint Genome Institute (JGI-PGF)"/>
            <person name="Walter F."/>
            <person name="Albersmeier A."/>
            <person name="Kalinowski J."/>
            <person name="Ruckert C."/>
        </authorList>
    </citation>
    <scope>NUCLEOTIDE SEQUENCE</scope>
    <source>
        <strain evidence="4">KCTC 42650</strain>
    </source>
</reference>
<comment type="similarity">
    <text evidence="1">Belongs to the ATP12 family.</text>
</comment>
<keyword evidence="3" id="KW-0143">Chaperone</keyword>
<dbReference type="Pfam" id="PF07542">
    <property type="entry name" value="ATP12"/>
    <property type="match status" value="1"/>
</dbReference>
<evidence type="ECO:0000256" key="1">
    <source>
        <dbReference type="ARBA" id="ARBA00008231"/>
    </source>
</evidence>
<dbReference type="PANTHER" id="PTHR21013">
    <property type="entry name" value="ATP SYNTHASE MITOCHONDRIAL F1 COMPLEX ASSEMBLY FACTOR 2/ATP12 PROTEIN, MITOCHONDRIAL PRECURSOR"/>
    <property type="match status" value="1"/>
</dbReference>
<evidence type="ECO:0000256" key="2">
    <source>
        <dbReference type="ARBA" id="ARBA00022946"/>
    </source>
</evidence>
<reference evidence="4" key="2">
    <citation type="submission" date="2020-09" db="EMBL/GenBank/DDBJ databases">
        <authorList>
            <person name="Sun Q."/>
            <person name="Kim S."/>
        </authorList>
    </citation>
    <scope>NUCLEOTIDE SEQUENCE</scope>
    <source>
        <strain evidence="4">KCTC 42650</strain>
    </source>
</reference>
<comment type="caution">
    <text evidence="4">The sequence shown here is derived from an EMBL/GenBank/DDBJ whole genome shotgun (WGS) entry which is preliminary data.</text>
</comment>
<keyword evidence="2" id="KW-0809">Transit peptide</keyword>
<dbReference type="GO" id="GO:0043461">
    <property type="term" value="P:proton-transporting ATP synthase complex assembly"/>
    <property type="evidence" value="ECO:0007669"/>
    <property type="project" value="InterPro"/>
</dbReference>
<dbReference type="RefSeq" id="WP_189681710.1">
    <property type="nucleotide sequence ID" value="NZ_BNCJ01000014.1"/>
</dbReference>
<name>A0A8J3GZI1_9RHOB</name>
<dbReference type="SUPFAM" id="SSF160909">
    <property type="entry name" value="ATP12-like"/>
    <property type="match status" value="1"/>
</dbReference>
<protein>
    <submittedName>
        <fullName evidence="4">ATPase</fullName>
    </submittedName>
</protein>
<dbReference type="Proteomes" id="UP000626220">
    <property type="component" value="Unassembled WGS sequence"/>
</dbReference>
<proteinExistence type="inferred from homology"/>
<gene>
    <name evidence="4" type="ORF">GCM10017056_38110</name>
</gene>
<dbReference type="Gene3D" id="1.10.3580.10">
    <property type="entry name" value="ATP12 ATPase"/>
    <property type="match status" value="1"/>
</dbReference>
<evidence type="ECO:0000313" key="5">
    <source>
        <dbReference type="Proteomes" id="UP000626220"/>
    </source>
</evidence>
<organism evidence="4 5">
    <name type="scientific">Seohaeicola zhoushanensis</name>
    <dbReference type="NCBI Taxonomy" id="1569283"/>
    <lineage>
        <taxon>Bacteria</taxon>
        <taxon>Pseudomonadati</taxon>
        <taxon>Pseudomonadota</taxon>
        <taxon>Alphaproteobacteria</taxon>
        <taxon>Rhodobacterales</taxon>
        <taxon>Roseobacteraceae</taxon>
        <taxon>Seohaeicola</taxon>
    </lineage>
</organism>
<sequence>MSDWKPRVFWKEAAVIPAENGFAVQLDGRPVKTPAKRALVLPTQGLAEAVAEEWAAQDKVVDPGTMPVTRTANAAIDKVATQHRQVAEMLAGYGDSDLLCYRAEAPEELVALQAAEWDPALDWAEAALGARLAAHAGVMHRPQDAAMLERLAGRVLALDAFRLAAFHDLVSLSGSLILGFAAAENWKEAEEIWRISRLEELWQIEHWGEDEEARDSAERKRRDFLQAKRFFDLA</sequence>
<dbReference type="InterPro" id="IPR023335">
    <property type="entry name" value="ATP12_ortho_dom_sf"/>
</dbReference>
<dbReference type="InterPro" id="IPR042272">
    <property type="entry name" value="ATP12_ATP_synth-F1-assembly_N"/>
</dbReference>
<evidence type="ECO:0000256" key="3">
    <source>
        <dbReference type="ARBA" id="ARBA00023186"/>
    </source>
</evidence>
<dbReference type="PANTHER" id="PTHR21013:SF10">
    <property type="entry name" value="ATP SYNTHASE MITOCHONDRIAL F1 COMPLEX ASSEMBLY FACTOR 2"/>
    <property type="match status" value="1"/>
</dbReference>
<dbReference type="EMBL" id="BNCJ01000014">
    <property type="protein sequence ID" value="GHF63222.1"/>
    <property type="molecule type" value="Genomic_DNA"/>
</dbReference>